<dbReference type="InterPro" id="IPR003953">
    <property type="entry name" value="FAD-dep_OxRdtase_2_FAD-bd"/>
</dbReference>
<dbReference type="PANTHER" id="PTHR43400">
    <property type="entry name" value="FUMARATE REDUCTASE"/>
    <property type="match status" value="1"/>
</dbReference>
<sequence>MDIEHKNTAADVVVMGAGLAGLAAGLSALENGAGVMLIEKGRKPGGSTVRAAGTFAFAGTDMQRAAGIEDTPALLADELEVVAAGAGDPALRARYVSDQLDTYHWLLERGVVLERVQLSGGQAVPRAHAVATDRMIETLTRCFLSRGGLLSTATAVERLQPARDGAWNAILSDGRFIVAKGVVIASGGFSRSPTLLRTFAPKLLAAVPISGLENTGDGLRIGMSLGAGLADMAWIKGTFGLPVPDYPALPDDSPEGMALLLAIYRGAIVVNREGRRFTDESASYKRISEACLAQPGAVAFQIFDDTVMGTSVPVPVNNDFRGALQRGLVRRADTVEELARSVGLTETALKETINTYNAMAGSGEEDAFGRLSLGGGVGRLIPLERPPFYAIPTAVGVTGTFCGLTVDSSMQVLDVFGSPIKGIFAAGEVVGGFHGENYMSGTGLGKAAIFGRVAGHEAVLAGKRLEAEAIE</sequence>
<organism evidence="6 7">
    <name type="scientific">Rhizobium gallicum</name>
    <dbReference type="NCBI Taxonomy" id="56730"/>
    <lineage>
        <taxon>Bacteria</taxon>
        <taxon>Pseudomonadati</taxon>
        <taxon>Pseudomonadota</taxon>
        <taxon>Alphaproteobacteria</taxon>
        <taxon>Hyphomicrobiales</taxon>
        <taxon>Rhizobiaceae</taxon>
        <taxon>Rhizobium/Agrobacterium group</taxon>
        <taxon>Rhizobium</taxon>
    </lineage>
</organism>
<geneLocation type="plasmid" evidence="7">
    <name>prgalie4872d</name>
</geneLocation>
<evidence type="ECO:0000313" key="7">
    <source>
        <dbReference type="Proteomes" id="UP000184749"/>
    </source>
</evidence>
<protein>
    <submittedName>
        <fullName evidence="6">Fumarate reductase/succinate dehydrogenase flavoprotein-like protein</fullName>
    </submittedName>
</protein>
<dbReference type="InterPro" id="IPR027477">
    <property type="entry name" value="Succ_DH/fumarate_Rdtase_cat_sf"/>
</dbReference>
<keyword evidence="4" id="KW-0560">Oxidoreductase</keyword>
<dbReference type="GO" id="GO:0008202">
    <property type="term" value="P:steroid metabolic process"/>
    <property type="evidence" value="ECO:0007669"/>
    <property type="project" value="UniProtKB-ARBA"/>
</dbReference>
<dbReference type="EMBL" id="CP017105">
    <property type="protein sequence ID" value="APO70723.1"/>
    <property type="molecule type" value="Genomic_DNA"/>
</dbReference>
<dbReference type="GO" id="GO:0016491">
    <property type="term" value="F:oxidoreductase activity"/>
    <property type="evidence" value="ECO:0007669"/>
    <property type="project" value="UniProtKB-KW"/>
</dbReference>
<dbReference type="AlphaFoldDB" id="A0A1L5NS46"/>
<dbReference type="InterPro" id="IPR050315">
    <property type="entry name" value="FAD-oxidoreductase_2"/>
</dbReference>
<evidence type="ECO:0000256" key="4">
    <source>
        <dbReference type="ARBA" id="ARBA00023002"/>
    </source>
</evidence>
<evidence type="ECO:0000259" key="5">
    <source>
        <dbReference type="Pfam" id="PF00890"/>
    </source>
</evidence>
<evidence type="ECO:0000256" key="2">
    <source>
        <dbReference type="ARBA" id="ARBA00022630"/>
    </source>
</evidence>
<proteinExistence type="predicted"/>
<evidence type="ECO:0000313" key="6">
    <source>
        <dbReference type="EMBL" id="APO70723.1"/>
    </source>
</evidence>
<dbReference type="PRINTS" id="PR00368">
    <property type="entry name" value="FADPNR"/>
</dbReference>
<evidence type="ECO:0000256" key="3">
    <source>
        <dbReference type="ARBA" id="ARBA00022827"/>
    </source>
</evidence>
<feature type="domain" description="FAD-dependent oxidoreductase 2 FAD-binding" evidence="5">
    <location>
        <begin position="11"/>
        <end position="444"/>
    </location>
</feature>
<evidence type="ECO:0000256" key="1">
    <source>
        <dbReference type="ARBA" id="ARBA00001974"/>
    </source>
</evidence>
<comment type="cofactor">
    <cofactor evidence="1">
        <name>FAD</name>
        <dbReference type="ChEBI" id="CHEBI:57692"/>
    </cofactor>
</comment>
<dbReference type="PANTHER" id="PTHR43400:SF10">
    <property type="entry name" value="3-OXOSTEROID 1-DEHYDROGENASE"/>
    <property type="match status" value="1"/>
</dbReference>
<gene>
    <name evidence="6" type="ORF">IE4872_PD00182</name>
</gene>
<keyword evidence="2" id="KW-0285">Flavoprotein</keyword>
<name>A0A1L5NS46_9HYPH</name>
<reference evidence="6 7" key="1">
    <citation type="submission" date="2016-09" db="EMBL/GenBank/DDBJ databases">
        <title>The complete genome sequences of Rhizobium gallicum, symbiovars gallicum and phaseoli, symbionts associated to common bean (Phaseolus vulgaris).</title>
        <authorList>
            <person name="Bustos P."/>
            <person name="Santamaria R.I."/>
            <person name="Perez-Carrascal O.M."/>
            <person name="Juarez S."/>
            <person name="Lozano L."/>
            <person name="Martinez-Flores I."/>
            <person name="Martinez-Romero E."/>
            <person name="Cevallos M."/>
            <person name="Romero D."/>
            <person name="Davila G."/>
            <person name="Gonzalez V."/>
        </authorList>
    </citation>
    <scope>NUCLEOTIDE SEQUENCE [LARGE SCALE GENOMIC DNA]</scope>
    <source>
        <strain evidence="6 7">IE4872</strain>
        <plasmid evidence="7">prgalie4872d</plasmid>
    </source>
</reference>
<dbReference type="InterPro" id="IPR036188">
    <property type="entry name" value="FAD/NAD-bd_sf"/>
</dbReference>
<dbReference type="Proteomes" id="UP000184749">
    <property type="component" value="Plasmid pRgalIE4872d"/>
</dbReference>
<dbReference type="SUPFAM" id="SSF51905">
    <property type="entry name" value="FAD/NAD(P)-binding domain"/>
    <property type="match status" value="1"/>
</dbReference>
<keyword evidence="6" id="KW-0614">Plasmid</keyword>
<dbReference type="Gene3D" id="3.50.50.60">
    <property type="entry name" value="FAD/NAD(P)-binding domain"/>
    <property type="match status" value="1"/>
</dbReference>
<dbReference type="Pfam" id="PF00890">
    <property type="entry name" value="FAD_binding_2"/>
    <property type="match status" value="1"/>
</dbReference>
<keyword evidence="3" id="KW-0274">FAD</keyword>
<dbReference type="Gene3D" id="3.90.700.10">
    <property type="entry name" value="Succinate dehydrogenase/fumarate reductase flavoprotein, catalytic domain"/>
    <property type="match status" value="1"/>
</dbReference>
<accession>A0A1L5NS46</accession>
<dbReference type="SUPFAM" id="SSF56425">
    <property type="entry name" value="Succinate dehydrogenase/fumarate reductase flavoprotein, catalytic domain"/>
    <property type="match status" value="1"/>
</dbReference>